<evidence type="ECO:0000256" key="2">
    <source>
        <dbReference type="SAM" id="MobiDB-lite"/>
    </source>
</evidence>
<name>A0A6A5F7Q8_PERFL</name>
<feature type="region of interest" description="Disordered" evidence="2">
    <location>
        <begin position="121"/>
        <end position="143"/>
    </location>
</feature>
<feature type="compositionally biased region" description="Pro residues" evidence="2">
    <location>
        <begin position="425"/>
        <end position="434"/>
    </location>
</feature>
<dbReference type="InterPro" id="IPR029071">
    <property type="entry name" value="Ubiquitin-like_domsf"/>
</dbReference>
<dbReference type="AlphaFoldDB" id="A0A6A5F7Q8"/>
<feature type="domain" description="Ras-associating" evidence="3">
    <location>
        <begin position="24"/>
        <end position="118"/>
    </location>
</feature>
<dbReference type="GO" id="GO:0007165">
    <property type="term" value="P:signal transduction"/>
    <property type="evidence" value="ECO:0007669"/>
    <property type="project" value="InterPro"/>
</dbReference>
<comment type="caution">
    <text evidence="4">The sequence shown here is derived from an EMBL/GenBank/DDBJ whole genome shotgun (WGS) entry which is preliminary data.</text>
</comment>
<feature type="coiled-coil region" evidence="1">
    <location>
        <begin position="192"/>
        <end position="269"/>
    </location>
</feature>
<evidence type="ECO:0000313" key="4">
    <source>
        <dbReference type="EMBL" id="KAF1386445.1"/>
    </source>
</evidence>
<accession>A0A6A5F7Q8</accession>
<gene>
    <name evidence="4" type="ORF">PFLUV_G00094910</name>
</gene>
<evidence type="ECO:0000313" key="5">
    <source>
        <dbReference type="Proteomes" id="UP000465112"/>
    </source>
</evidence>
<proteinExistence type="predicted"/>
<dbReference type="EMBL" id="VHII01000008">
    <property type="protein sequence ID" value="KAF1386445.1"/>
    <property type="molecule type" value="Genomic_DNA"/>
</dbReference>
<feature type="region of interest" description="Disordered" evidence="2">
    <location>
        <begin position="365"/>
        <end position="434"/>
    </location>
</feature>
<dbReference type="SMART" id="SM00314">
    <property type="entry name" value="RA"/>
    <property type="match status" value="1"/>
</dbReference>
<dbReference type="SUPFAM" id="SSF54236">
    <property type="entry name" value="Ubiquitin-like"/>
    <property type="match status" value="1"/>
</dbReference>
<feature type="compositionally biased region" description="Polar residues" evidence="2">
    <location>
        <begin position="381"/>
        <end position="391"/>
    </location>
</feature>
<dbReference type="InterPro" id="IPR033593">
    <property type="entry name" value="N-RASSF"/>
</dbReference>
<evidence type="ECO:0000259" key="3">
    <source>
        <dbReference type="PROSITE" id="PS50200"/>
    </source>
</evidence>
<sequence>MAPFGKNFLKARQKNRTKDAEPVEGKEIQVTVCNEDKVVCGVTKHTTCADMIQALLDDHKSIPESKRLLLGEPKDFCLVERWKGFERALPPLTRILRLWYAWGDQRPFIHFTLVKTSDFVPQPTKKGGKSKGAKAKRWEHGHTQSLPVERQKRMVKKAFRKLEKLHNETKSSPGADEVDRMVQLILNQDHAIREQIQRMRELDVDIEQLELEVQKEAEAESSLAQAAGQSLEAHSDKQLQEYLYNSDGVKQLELQVQRHQALILQLSRDIDAELRTANFPRSQYEDIEQEGAAAASWIPLETDESFYAAELERLQDEVKHSLFTGVSLHNQAAEIDKQLKYCDATLVSKDQECWQLAAQLSSLQIGDGEEEEESSPVPLKSETQGSISQTVKLKHSLSPLDVTDTDSDTGISSTHSQDSLSPCLDFPPPLDTDV</sequence>
<keyword evidence="1" id="KW-0175">Coiled coil</keyword>
<dbReference type="InterPro" id="IPR000159">
    <property type="entry name" value="RA_dom"/>
</dbReference>
<feature type="compositionally biased region" description="Basic residues" evidence="2">
    <location>
        <begin position="126"/>
        <end position="135"/>
    </location>
</feature>
<organism evidence="4 5">
    <name type="scientific">Perca fluviatilis</name>
    <name type="common">European perch</name>
    <dbReference type="NCBI Taxonomy" id="8168"/>
    <lineage>
        <taxon>Eukaryota</taxon>
        <taxon>Metazoa</taxon>
        <taxon>Chordata</taxon>
        <taxon>Craniata</taxon>
        <taxon>Vertebrata</taxon>
        <taxon>Euteleostomi</taxon>
        <taxon>Actinopterygii</taxon>
        <taxon>Neopterygii</taxon>
        <taxon>Teleostei</taxon>
        <taxon>Neoteleostei</taxon>
        <taxon>Acanthomorphata</taxon>
        <taxon>Eupercaria</taxon>
        <taxon>Perciformes</taxon>
        <taxon>Percoidei</taxon>
        <taxon>Percidae</taxon>
        <taxon>Percinae</taxon>
        <taxon>Perca</taxon>
    </lineage>
</organism>
<dbReference type="Gene3D" id="3.10.20.90">
    <property type="entry name" value="Phosphatidylinositol 3-kinase Catalytic Subunit, Chain A, domain 1"/>
    <property type="match status" value="1"/>
</dbReference>
<evidence type="ECO:0000256" key="1">
    <source>
        <dbReference type="SAM" id="Coils"/>
    </source>
</evidence>
<dbReference type="OrthoDB" id="10034447at2759"/>
<reference evidence="4 5" key="1">
    <citation type="submission" date="2019-06" db="EMBL/GenBank/DDBJ databases">
        <title>A chromosome-scale genome assembly of the European perch, Perca fluviatilis.</title>
        <authorList>
            <person name="Roques C."/>
            <person name="Zahm M."/>
            <person name="Cabau C."/>
            <person name="Klopp C."/>
            <person name="Bouchez O."/>
            <person name="Donnadieu C."/>
            <person name="Kuhl H."/>
            <person name="Gislard M."/>
            <person name="Guendouz S."/>
            <person name="Journot L."/>
            <person name="Haffray P."/>
            <person name="Bestin A."/>
            <person name="Morvezen R."/>
            <person name="Feron R."/>
            <person name="Wen M."/>
            <person name="Jouanno E."/>
            <person name="Herpin A."/>
            <person name="Schartl M."/>
            <person name="Postlethwait J."/>
            <person name="Schaerlinger B."/>
            <person name="Chardard D."/>
            <person name="Lecocq T."/>
            <person name="Poncet C."/>
            <person name="Jaffrelo L."/>
            <person name="Lampietro C."/>
            <person name="Guiguen Y."/>
        </authorList>
    </citation>
    <scope>NUCLEOTIDE SEQUENCE [LARGE SCALE GENOMIC DNA]</scope>
    <source>
        <tissue evidence="4">Blood</tissue>
    </source>
</reference>
<dbReference type="PANTHER" id="PTHR15286">
    <property type="entry name" value="RAS-ASSOCIATING DOMAIN CONTAINING PROTEIN"/>
    <property type="match status" value="1"/>
</dbReference>
<dbReference type="Proteomes" id="UP000465112">
    <property type="component" value="Chromosome 8"/>
</dbReference>
<protein>
    <recommendedName>
        <fullName evidence="3">Ras-associating domain-containing protein</fullName>
    </recommendedName>
</protein>
<dbReference type="PROSITE" id="PS50200">
    <property type="entry name" value="RA"/>
    <property type="match status" value="1"/>
</dbReference>
<keyword evidence="5" id="KW-1185">Reference proteome</keyword>
<dbReference type="PANTHER" id="PTHR15286:SF10">
    <property type="entry name" value="RAS ASSOCIATION DOMAIN-CONTAINING PROTEIN 9"/>
    <property type="match status" value="1"/>
</dbReference>